<accession>A0AAW0JFM4</accession>
<comment type="subcellular location">
    <subcellularLocation>
        <location evidence="1">Cell membrane</location>
        <topology evidence="1">Multi-pass membrane protein</topology>
    </subcellularLocation>
</comment>
<dbReference type="EMBL" id="PKMF04000570">
    <property type="protein sequence ID" value="KAK7825609.1"/>
    <property type="molecule type" value="Genomic_DNA"/>
</dbReference>
<evidence type="ECO:0000256" key="3">
    <source>
        <dbReference type="ARBA" id="ARBA00043939"/>
    </source>
</evidence>
<dbReference type="GO" id="GO:0005802">
    <property type="term" value="C:trans-Golgi network"/>
    <property type="evidence" value="ECO:0007669"/>
    <property type="project" value="TreeGrafter"/>
</dbReference>
<dbReference type="InterPro" id="IPR034092">
    <property type="entry name" value="PHO1_SPX"/>
</dbReference>
<evidence type="ECO:0000256" key="2">
    <source>
        <dbReference type="ARBA" id="ARBA00022475"/>
    </source>
</evidence>
<keyword evidence="2" id="KW-0472">Membrane</keyword>
<dbReference type="PROSITE" id="PS51382">
    <property type="entry name" value="SPX"/>
    <property type="match status" value="1"/>
</dbReference>
<dbReference type="PANTHER" id="PTHR10783">
    <property type="entry name" value="XENOTROPIC AND POLYTROPIC RETROVIRUS RECEPTOR 1-RELATED"/>
    <property type="match status" value="1"/>
</dbReference>
<dbReference type="GO" id="GO:0016036">
    <property type="term" value="P:cellular response to phosphate starvation"/>
    <property type="evidence" value="ECO:0007669"/>
    <property type="project" value="TreeGrafter"/>
</dbReference>
<evidence type="ECO:0000313" key="6">
    <source>
        <dbReference type="Proteomes" id="UP000237347"/>
    </source>
</evidence>
<evidence type="ECO:0000256" key="1">
    <source>
        <dbReference type="ARBA" id="ARBA00004651"/>
    </source>
</evidence>
<comment type="function">
    <text evidence="3">May transport inorganic phosphate (Pi).</text>
</comment>
<dbReference type="Proteomes" id="UP000237347">
    <property type="component" value="Unassembled WGS sequence"/>
</dbReference>
<dbReference type="PANTHER" id="PTHR10783:SF4">
    <property type="entry name" value="PHOSPHATE TRANSPORTER PHO1 HOMOLOG 3"/>
    <property type="match status" value="1"/>
</dbReference>
<evidence type="ECO:0000259" key="4">
    <source>
        <dbReference type="PROSITE" id="PS51382"/>
    </source>
</evidence>
<reference evidence="5 6" key="1">
    <citation type="journal article" date="2018" name="Sci. Data">
        <title>The draft genome sequence of cork oak.</title>
        <authorList>
            <person name="Ramos A.M."/>
            <person name="Usie A."/>
            <person name="Barbosa P."/>
            <person name="Barros P.M."/>
            <person name="Capote T."/>
            <person name="Chaves I."/>
            <person name="Simoes F."/>
            <person name="Abreu I."/>
            <person name="Carrasquinho I."/>
            <person name="Faro C."/>
            <person name="Guimaraes J.B."/>
            <person name="Mendonca D."/>
            <person name="Nobrega F."/>
            <person name="Rodrigues L."/>
            <person name="Saibo N.J.M."/>
            <person name="Varela M.C."/>
            <person name="Egas C."/>
            <person name="Matos J."/>
            <person name="Miguel C.M."/>
            <person name="Oliveira M.M."/>
            <person name="Ricardo C.P."/>
            <person name="Goncalves S."/>
        </authorList>
    </citation>
    <scope>NUCLEOTIDE SEQUENCE [LARGE SCALE GENOMIC DNA]</scope>
    <source>
        <strain evidence="6">cv. HL8</strain>
    </source>
</reference>
<gene>
    <name evidence="5" type="primary">PHO1:H3_2</name>
    <name evidence="5" type="ORF">CFP56_032981</name>
</gene>
<dbReference type="AlphaFoldDB" id="A0AAW0JFM4"/>
<dbReference type="GO" id="GO:0006817">
    <property type="term" value="P:phosphate ion transport"/>
    <property type="evidence" value="ECO:0007669"/>
    <property type="project" value="TreeGrafter"/>
</dbReference>
<evidence type="ECO:0000313" key="5">
    <source>
        <dbReference type="EMBL" id="KAK7825609.1"/>
    </source>
</evidence>
<keyword evidence="6" id="KW-1185">Reference proteome</keyword>
<feature type="domain" description="SPX" evidence="4">
    <location>
        <begin position="1"/>
        <end position="169"/>
    </location>
</feature>
<name>A0AAW0JFM4_QUESU</name>
<sequence>MVLNINPTLQFKQRIKPPATPAGLKRKLTLHRAFSGLTQRYNQSTSPSPASDDIESQAILVNSVNHSGSQSYQTTFGMSSDEVGEYELVYFRRLDNEFNKVNKFYEAKVEEVMKEAAMLNKQMDALISFRIKVENPQGWFDRSVEMTRLASDVAFHIHKKSKNIKAFAK</sequence>
<dbReference type="Pfam" id="PF03105">
    <property type="entry name" value="SPX"/>
    <property type="match status" value="1"/>
</dbReference>
<proteinExistence type="predicted"/>
<dbReference type="GO" id="GO:0000822">
    <property type="term" value="F:inositol hexakisphosphate binding"/>
    <property type="evidence" value="ECO:0007669"/>
    <property type="project" value="TreeGrafter"/>
</dbReference>
<dbReference type="GO" id="GO:0005886">
    <property type="term" value="C:plasma membrane"/>
    <property type="evidence" value="ECO:0007669"/>
    <property type="project" value="UniProtKB-SubCell"/>
</dbReference>
<organism evidence="5 6">
    <name type="scientific">Quercus suber</name>
    <name type="common">Cork oak</name>
    <dbReference type="NCBI Taxonomy" id="58331"/>
    <lineage>
        <taxon>Eukaryota</taxon>
        <taxon>Viridiplantae</taxon>
        <taxon>Streptophyta</taxon>
        <taxon>Embryophyta</taxon>
        <taxon>Tracheophyta</taxon>
        <taxon>Spermatophyta</taxon>
        <taxon>Magnoliopsida</taxon>
        <taxon>eudicotyledons</taxon>
        <taxon>Gunneridae</taxon>
        <taxon>Pentapetalae</taxon>
        <taxon>rosids</taxon>
        <taxon>fabids</taxon>
        <taxon>Fagales</taxon>
        <taxon>Fagaceae</taxon>
        <taxon>Quercus</taxon>
    </lineage>
</organism>
<dbReference type="CDD" id="cd14476">
    <property type="entry name" value="SPX_PHO1_like"/>
    <property type="match status" value="1"/>
</dbReference>
<comment type="caution">
    <text evidence="5">The sequence shown here is derived from an EMBL/GenBank/DDBJ whole genome shotgun (WGS) entry which is preliminary data.</text>
</comment>
<keyword evidence="2" id="KW-1003">Cell membrane</keyword>
<dbReference type="InterPro" id="IPR004331">
    <property type="entry name" value="SPX_dom"/>
</dbReference>
<protein>
    <submittedName>
        <fullName evidence="5">Phosphate transporter pho1 like protein 3</fullName>
    </submittedName>
</protein>